<accession>A0A2L0F5W3</accession>
<dbReference type="AlphaFoldDB" id="A0A2L0F5W3"/>
<evidence type="ECO:0000313" key="3">
    <source>
        <dbReference type="Proteomes" id="UP000238348"/>
    </source>
</evidence>
<evidence type="ECO:0008006" key="4">
    <source>
        <dbReference type="Google" id="ProtNLM"/>
    </source>
</evidence>
<dbReference type="Proteomes" id="UP000238348">
    <property type="component" value="Chromosome"/>
</dbReference>
<feature type="signal peptide" evidence="1">
    <location>
        <begin position="1"/>
        <end position="26"/>
    </location>
</feature>
<dbReference type="NCBIfam" id="TIGR04393">
    <property type="entry name" value="rpt_T5SS_PEPC"/>
    <property type="match status" value="2"/>
</dbReference>
<proteinExistence type="predicted"/>
<protein>
    <recommendedName>
        <fullName evidence="4">Secreted protein</fullName>
    </recommendedName>
</protein>
<dbReference type="OrthoDB" id="9804931at2"/>
<sequence>MKQQVRLALASLLAAASASVAGLAYADVVVEGDVSPENPTDPWDLGSSPLVVNTISHDPARVTVSNRGTLISAGAYVGRASYGTGTVEVLGYGSRWLNSGSIEIAFGDSEGVVAVRRGAQVTTDALVVGAGADSIGNVFVEGYDATLTSRTDVYIPRRGVGRLALRQGASFFSNNTSLGRCRFCLGMALATGAWTRWVNTGDFAVGGGGVGRLDVYAAELSTVNARIEGDPGIGRTYVTVSGWGGTWTNQGLLRVGVDIQFGEFAGEVSVGAYGTLVTEDTEIHSRDGGAFVAVNDVYASWINSGDVTVLASRRQSPSLVVDGGGLVRVGGLLRSAPLVEGEPDEAPSVRLADGELVAAGIEVGAGDFDFAGGRLSAGVFVGDLVNTQAGELVVGDAYSSTAIAGAYSQGPGAALHITVGGPGAAPILDVDGDVSLGGVLEVVAAEGSAPFQAGDNVVLLGFTGALSGAFDEVNIVVPLADGLAWDTSALYTTGVITVVAAG</sequence>
<name>A0A2L0F5W3_SORCE</name>
<gene>
    <name evidence="2" type="ORF">SOCE26_084660</name>
</gene>
<feature type="chain" id="PRO_5014669123" description="Secreted protein" evidence="1">
    <location>
        <begin position="27"/>
        <end position="502"/>
    </location>
</feature>
<reference evidence="2 3" key="1">
    <citation type="submission" date="2015-09" db="EMBL/GenBank/DDBJ databases">
        <title>Sorangium comparison.</title>
        <authorList>
            <person name="Zaburannyi N."/>
            <person name="Bunk B."/>
            <person name="Overmann J."/>
            <person name="Mueller R."/>
        </authorList>
    </citation>
    <scope>NUCLEOTIDE SEQUENCE [LARGE SCALE GENOMIC DNA]</scope>
    <source>
        <strain evidence="2 3">So ce26</strain>
    </source>
</reference>
<dbReference type="RefSeq" id="WP_104985055.1">
    <property type="nucleotide sequence ID" value="NZ_CP012673.1"/>
</dbReference>
<organism evidence="2 3">
    <name type="scientific">Sorangium cellulosum</name>
    <name type="common">Polyangium cellulosum</name>
    <dbReference type="NCBI Taxonomy" id="56"/>
    <lineage>
        <taxon>Bacteria</taxon>
        <taxon>Pseudomonadati</taxon>
        <taxon>Myxococcota</taxon>
        <taxon>Polyangia</taxon>
        <taxon>Polyangiales</taxon>
        <taxon>Polyangiaceae</taxon>
        <taxon>Sorangium</taxon>
    </lineage>
</organism>
<evidence type="ECO:0000256" key="1">
    <source>
        <dbReference type="SAM" id="SignalP"/>
    </source>
</evidence>
<keyword evidence="1" id="KW-0732">Signal</keyword>
<dbReference type="EMBL" id="CP012673">
    <property type="protein sequence ID" value="AUX46956.1"/>
    <property type="molecule type" value="Genomic_DNA"/>
</dbReference>
<dbReference type="InterPro" id="IPR030895">
    <property type="entry name" value="T5SS_PEPC_rpt"/>
</dbReference>
<evidence type="ECO:0000313" key="2">
    <source>
        <dbReference type="EMBL" id="AUX46956.1"/>
    </source>
</evidence>